<name>A0A7V8FUC2_9BURK</name>
<accession>A0A7V8FUC2</accession>
<reference evidence="3" key="1">
    <citation type="journal article" date="2020" name="MBio">
        <title>Horizontal gene transfer to a defensive symbiont with a reduced genome amongst a multipartite beetle microbiome.</title>
        <authorList>
            <person name="Waterworth S.C."/>
            <person name="Florez L.V."/>
            <person name="Rees E.R."/>
            <person name="Hertweck C."/>
            <person name="Kaltenpoth M."/>
            <person name="Kwan J.C."/>
        </authorList>
    </citation>
    <scope>NUCLEOTIDE SEQUENCE [LARGE SCALE GENOMIC DNA]</scope>
</reference>
<dbReference type="EMBL" id="WNDX01000127">
    <property type="protein sequence ID" value="KAF1041326.1"/>
    <property type="molecule type" value="Genomic_DNA"/>
</dbReference>
<evidence type="ECO:0000313" key="2">
    <source>
        <dbReference type="EMBL" id="KAF1041326.1"/>
    </source>
</evidence>
<dbReference type="AlphaFoldDB" id="A0A7V8FUC2"/>
<feature type="domain" description="DNA circulation N-terminal" evidence="1">
    <location>
        <begin position="7"/>
        <end position="92"/>
    </location>
</feature>
<gene>
    <name evidence="2" type="ORF">GAK35_03380</name>
</gene>
<proteinExistence type="predicted"/>
<organism evidence="2 3">
    <name type="scientific">Herbaspirillum frisingense</name>
    <dbReference type="NCBI Taxonomy" id="92645"/>
    <lineage>
        <taxon>Bacteria</taxon>
        <taxon>Pseudomonadati</taxon>
        <taxon>Pseudomonadota</taxon>
        <taxon>Betaproteobacteria</taxon>
        <taxon>Burkholderiales</taxon>
        <taxon>Oxalobacteraceae</taxon>
        <taxon>Herbaspirillum</taxon>
    </lineage>
</organism>
<protein>
    <recommendedName>
        <fullName evidence="1">DNA circulation N-terminal domain-containing protein</fullName>
    </recommendedName>
</protein>
<dbReference type="InterPro" id="IPR009826">
    <property type="entry name" value="DNA_circ_N"/>
</dbReference>
<comment type="caution">
    <text evidence="2">The sequence shown here is derived from an EMBL/GenBank/DDBJ whole genome shotgun (WGS) entry which is preliminary data.</text>
</comment>
<evidence type="ECO:0000313" key="3">
    <source>
        <dbReference type="Proteomes" id="UP000462435"/>
    </source>
</evidence>
<dbReference type="Pfam" id="PF07157">
    <property type="entry name" value="DNA_circ_N"/>
    <property type="match status" value="1"/>
</dbReference>
<dbReference type="Proteomes" id="UP000462435">
    <property type="component" value="Unassembled WGS sequence"/>
</dbReference>
<sequence length="416" mass="45918">MSWEQTLLPASYKGVEFEVQDIEDDLDAAVAVNDYPYRNGGNLEDMGRLPRVILVSAIFYGDDYEERLQVFLKAIDTAGAGELVHPIFGSINAMFLRSRIRHRAERPDSCSIELDFMEDSLDRPLFDRVLPARDVEVVEETADDALNGASDQFLIDFTTLQSLPALVKDNLSDDMLNVMDNMRAYADQILAARAWVRSAVYYINNPQAFIDDLTGGLLSRLNGIFAPMDLHLKYFGSENASNDRGSISGVWTEPLNHLRQPLITSTNSQIQPVLVTHVAVQQAVAIAGAAGKVFALAQDDQILTPSDIETIASDVRQVVNTTLEQVRATYPDVVASRPIVEPLKDLALAVSDAAAGLIRMKPPLVSKTVDSPANLHLLAFRWYGDYDRAGELLRLNPEIITPNFIARGAILRAYAA</sequence>
<evidence type="ECO:0000259" key="1">
    <source>
        <dbReference type="Pfam" id="PF07157"/>
    </source>
</evidence>